<dbReference type="Proteomes" id="UP000177942">
    <property type="component" value="Unassembled WGS sequence"/>
</dbReference>
<dbReference type="STRING" id="1798407.A3A16_02885"/>
<evidence type="ECO:0000256" key="1">
    <source>
        <dbReference type="SAM" id="Phobius"/>
    </source>
</evidence>
<name>A0A1G1ZL51_9BACT</name>
<dbReference type="Gene3D" id="1.25.40.10">
    <property type="entry name" value="Tetratricopeptide repeat domain"/>
    <property type="match status" value="1"/>
</dbReference>
<evidence type="ECO:0000313" key="3">
    <source>
        <dbReference type="Proteomes" id="UP000177942"/>
    </source>
</evidence>
<comment type="caution">
    <text evidence="2">The sequence shown here is derived from an EMBL/GenBank/DDBJ whole genome shotgun (WGS) entry which is preliminary data.</text>
</comment>
<keyword evidence="1" id="KW-0472">Membrane</keyword>
<sequence length="229" mass="25781">MKKGLILLIVLVLVSGVFWLWFFRQSKIEQTAQTPAGVYENSDVSPAALNAQDSPTSVELGKLSSYTGDPIDNIGNDPFIQQVPADYLEKYKQELANFKKTLTENPGDAEAWVRVGVLKKFFNNYEGARDAWEYAKIVNPEFSTPYYNLGGLYAGYLKDNLKAEENYLKAIEIDSALPYLYLGLAEFYSVFYKEKSDQVEQVLQRGLKILPGDESLLRALESYKSTASP</sequence>
<dbReference type="InterPro" id="IPR011990">
    <property type="entry name" value="TPR-like_helical_dom_sf"/>
</dbReference>
<evidence type="ECO:0000313" key="2">
    <source>
        <dbReference type="EMBL" id="OGY65368.1"/>
    </source>
</evidence>
<dbReference type="EMBL" id="MHJJ01000011">
    <property type="protein sequence ID" value="OGY65368.1"/>
    <property type="molecule type" value="Genomic_DNA"/>
</dbReference>
<proteinExistence type="predicted"/>
<feature type="transmembrane region" description="Helical" evidence="1">
    <location>
        <begin position="6"/>
        <end position="23"/>
    </location>
</feature>
<gene>
    <name evidence="2" type="ORF">A3A16_02885</name>
</gene>
<reference evidence="2 3" key="1">
    <citation type="journal article" date="2016" name="Nat. Commun.">
        <title>Thousands of microbial genomes shed light on interconnected biogeochemical processes in an aquifer system.</title>
        <authorList>
            <person name="Anantharaman K."/>
            <person name="Brown C.T."/>
            <person name="Hug L.A."/>
            <person name="Sharon I."/>
            <person name="Castelle C.J."/>
            <person name="Probst A.J."/>
            <person name="Thomas B.C."/>
            <person name="Singh A."/>
            <person name="Wilkins M.J."/>
            <person name="Karaoz U."/>
            <person name="Brodie E.L."/>
            <person name="Williams K.H."/>
            <person name="Hubbard S.S."/>
            <person name="Banfield J.F."/>
        </authorList>
    </citation>
    <scope>NUCLEOTIDE SEQUENCE [LARGE SCALE GENOMIC DNA]</scope>
</reference>
<organism evidence="2 3">
    <name type="scientific">Candidatus Harrisonbacteria bacterium RIFCSPLOWO2_01_FULL_44_18</name>
    <dbReference type="NCBI Taxonomy" id="1798407"/>
    <lineage>
        <taxon>Bacteria</taxon>
        <taxon>Candidatus Harrisoniibacteriota</taxon>
    </lineage>
</organism>
<keyword evidence="1" id="KW-1133">Transmembrane helix</keyword>
<keyword evidence="1" id="KW-0812">Transmembrane</keyword>
<dbReference type="SUPFAM" id="SSF48439">
    <property type="entry name" value="Protein prenylyltransferase"/>
    <property type="match status" value="1"/>
</dbReference>
<protein>
    <submittedName>
        <fullName evidence="2">Uncharacterized protein</fullName>
    </submittedName>
</protein>
<accession>A0A1G1ZL51</accession>
<dbReference type="AlphaFoldDB" id="A0A1G1ZL51"/>